<evidence type="ECO:0000256" key="7">
    <source>
        <dbReference type="ARBA" id="ARBA00022842"/>
    </source>
</evidence>
<dbReference type="InterPro" id="IPR006415">
    <property type="entry name" value="P-type_ATPase_IIIB"/>
</dbReference>
<dbReference type="PROSITE" id="PS00154">
    <property type="entry name" value="ATPASE_E1_E2"/>
    <property type="match status" value="1"/>
</dbReference>
<dbReference type="Pfam" id="PF00122">
    <property type="entry name" value="E1-E2_ATPase"/>
    <property type="match status" value="1"/>
</dbReference>
<evidence type="ECO:0000259" key="13">
    <source>
        <dbReference type="Pfam" id="PF00122"/>
    </source>
</evidence>
<dbReference type="SUPFAM" id="SSF81665">
    <property type="entry name" value="Calcium ATPase, transmembrane domain M"/>
    <property type="match status" value="1"/>
</dbReference>
<evidence type="ECO:0000256" key="9">
    <source>
        <dbReference type="ARBA" id="ARBA00022989"/>
    </source>
</evidence>
<dbReference type="InterPro" id="IPR001757">
    <property type="entry name" value="P_typ_ATPase"/>
</dbReference>
<evidence type="ECO:0000256" key="10">
    <source>
        <dbReference type="ARBA" id="ARBA00023136"/>
    </source>
</evidence>
<sequence>MLRKSFFNPFSALLLALAILALFVDVLPRPQGEADIFAPAVLFLMWFVGGLVRLFYEEEAKRTFERHMSRANHAMVWKQDGECWTQVDANLLAPGNVIRINAGMLCPVNVSLNAGKHVLVSEASLTGESGFSVKEEGDVILAGTTVTDGQATATVLSKIDDEAPRVRLEGTSHAKYGIGAKNVCLSLIKCMLVVLPFVMLVRGAMLGDWTQALLFALGTAVGLVPEMLPVVTSVCLSGSARRLKNRQVIVKNVDAMESLGSMDVVCVDKTGTLTEDLAVLEYYTDILGNESTRTLGLAYLECTRQGIKKNQLDRAVATACSSEHLSFPAKDLSKAFSLCASDPFDHVTKASGVKLSATPGAFGCLGFSALPNARLTIVKGEVESVCDRCAWADFKGELVPMDGEGLASALDVADDMRSDGIKVLAVAYSTTSTDWNDLVLCGFLGFFDAPKASARAAVKALSDLSVEVRVLTGDSASVAKSACSRLGIASDTVITGAMLDKMTESEALLRVGRGRIFAELTPLQKARIVNLIRLSGHTVGYIGDGVNDVPALTAADVGIVVDSAAAESKEVADLVLLEQDLGVVAEGVREGRRAFANASKYIRIASSSNFGNICSVAAASVFLPFLPATAAQLLVLNLLYDAVCLSITWDNVDAEEIKQPKTWSEKGLGSFMGCFGIASSAFDIITFAILFLIVCPGACGASYAALDAAGKASFIALFQAGWLLECIWTESLVVLTLRSRHLGSKGGYPCRPLAIMSVSMLALSAIFMLGPAASWFELATLPTWYLGIVALLSILYLIVVTALKRAYLSRAGNLF</sequence>
<keyword evidence="16" id="KW-1185">Reference proteome</keyword>
<dbReference type="SFLD" id="SFLDS00003">
    <property type="entry name" value="Haloacid_Dehalogenase"/>
    <property type="match status" value="1"/>
</dbReference>
<evidence type="ECO:0000256" key="4">
    <source>
        <dbReference type="ARBA" id="ARBA00022692"/>
    </source>
</evidence>
<evidence type="ECO:0000256" key="1">
    <source>
        <dbReference type="ARBA" id="ARBA00004651"/>
    </source>
</evidence>
<accession>A0A7X9UCN5</accession>
<feature type="transmembrane region" description="Helical" evidence="12">
    <location>
        <begin position="758"/>
        <end position="778"/>
    </location>
</feature>
<dbReference type="Gene3D" id="2.70.150.10">
    <property type="entry name" value="Calcium-transporting ATPase, cytoplasmic transduction domain A"/>
    <property type="match status" value="1"/>
</dbReference>
<evidence type="ECO:0000313" key="15">
    <source>
        <dbReference type="EMBL" id="NMF55948.1"/>
    </source>
</evidence>
<evidence type="ECO:0000256" key="5">
    <source>
        <dbReference type="ARBA" id="ARBA00022741"/>
    </source>
</evidence>
<keyword evidence="5" id="KW-0547">Nucleotide-binding</keyword>
<dbReference type="Gene3D" id="3.40.50.1000">
    <property type="entry name" value="HAD superfamily/HAD-like"/>
    <property type="match status" value="1"/>
</dbReference>
<keyword evidence="7" id="KW-0460">Magnesium</keyword>
<dbReference type="GO" id="GO:0005524">
    <property type="term" value="F:ATP binding"/>
    <property type="evidence" value="ECO:0007669"/>
    <property type="project" value="UniProtKB-KW"/>
</dbReference>
<feature type="transmembrane region" description="Helical" evidence="12">
    <location>
        <begin position="601"/>
        <end position="623"/>
    </location>
</feature>
<dbReference type="InterPro" id="IPR036412">
    <property type="entry name" value="HAD-like_sf"/>
</dbReference>
<protein>
    <submittedName>
        <fullName evidence="15">HAD-IC family P-type ATPase</fullName>
    </submittedName>
</protein>
<dbReference type="InterPro" id="IPR006068">
    <property type="entry name" value="ATPase_P-typ_cation-transptr_C"/>
</dbReference>
<organism evidence="15 16">
    <name type="scientific">Collinsella acetigenes</name>
    <dbReference type="NCBI Taxonomy" id="2713419"/>
    <lineage>
        <taxon>Bacteria</taxon>
        <taxon>Bacillati</taxon>
        <taxon>Actinomycetota</taxon>
        <taxon>Coriobacteriia</taxon>
        <taxon>Coriobacteriales</taxon>
        <taxon>Coriobacteriaceae</taxon>
        <taxon>Collinsella</taxon>
    </lineage>
</organism>
<dbReference type="InterPro" id="IPR044492">
    <property type="entry name" value="P_typ_ATPase_HD_dom"/>
</dbReference>
<evidence type="ECO:0000256" key="11">
    <source>
        <dbReference type="ARBA" id="ARBA00049360"/>
    </source>
</evidence>
<comment type="catalytic activity">
    <reaction evidence="11">
        <text>ATP + H2O = ADP + phosphate + H(+)</text>
        <dbReference type="Rhea" id="RHEA:13065"/>
        <dbReference type="ChEBI" id="CHEBI:15377"/>
        <dbReference type="ChEBI" id="CHEBI:15378"/>
        <dbReference type="ChEBI" id="CHEBI:30616"/>
        <dbReference type="ChEBI" id="CHEBI:43474"/>
        <dbReference type="ChEBI" id="CHEBI:456216"/>
    </reaction>
</comment>
<dbReference type="GO" id="GO:0015444">
    <property type="term" value="F:P-type magnesium transporter activity"/>
    <property type="evidence" value="ECO:0007669"/>
    <property type="project" value="InterPro"/>
</dbReference>
<feature type="domain" description="Cation-transporting P-type ATPase C-terminal" evidence="14">
    <location>
        <begin position="626"/>
        <end position="805"/>
    </location>
</feature>
<dbReference type="SUPFAM" id="SSF81653">
    <property type="entry name" value="Calcium ATPase, transduction domain A"/>
    <property type="match status" value="1"/>
</dbReference>
<dbReference type="InterPro" id="IPR008250">
    <property type="entry name" value="ATPase_P-typ_transduc_dom_A_sf"/>
</dbReference>
<dbReference type="InterPro" id="IPR018303">
    <property type="entry name" value="ATPase_P-typ_P_site"/>
</dbReference>
<evidence type="ECO:0000256" key="3">
    <source>
        <dbReference type="ARBA" id="ARBA00022553"/>
    </source>
</evidence>
<keyword evidence="4 12" id="KW-0812">Transmembrane</keyword>
<keyword evidence="3" id="KW-0597">Phosphoprotein</keyword>
<dbReference type="GO" id="GO:0005886">
    <property type="term" value="C:plasma membrane"/>
    <property type="evidence" value="ECO:0007669"/>
    <property type="project" value="UniProtKB-SubCell"/>
</dbReference>
<dbReference type="Pfam" id="PF00689">
    <property type="entry name" value="Cation_ATPase_C"/>
    <property type="match status" value="1"/>
</dbReference>
<evidence type="ECO:0000256" key="12">
    <source>
        <dbReference type="SAM" id="Phobius"/>
    </source>
</evidence>
<gene>
    <name evidence="15" type="ORF">HF320_06370</name>
</gene>
<feature type="transmembrane region" description="Helical" evidence="12">
    <location>
        <begin position="784"/>
        <end position="803"/>
    </location>
</feature>
<dbReference type="SFLD" id="SFLDG00002">
    <property type="entry name" value="C1.7:_P-type_atpase_like"/>
    <property type="match status" value="1"/>
</dbReference>
<dbReference type="Proteomes" id="UP000546970">
    <property type="component" value="Unassembled WGS sequence"/>
</dbReference>
<evidence type="ECO:0000313" key="16">
    <source>
        <dbReference type="Proteomes" id="UP000546970"/>
    </source>
</evidence>
<keyword evidence="2" id="KW-1003">Cell membrane</keyword>
<feature type="domain" description="P-type ATPase A" evidence="13">
    <location>
        <begin position="75"/>
        <end position="159"/>
    </location>
</feature>
<feature type="transmembrane region" description="Helical" evidence="12">
    <location>
        <begin position="38"/>
        <end position="56"/>
    </location>
</feature>
<dbReference type="InterPro" id="IPR023299">
    <property type="entry name" value="ATPase_P-typ_cyto_dom_N"/>
</dbReference>
<dbReference type="InterPro" id="IPR059000">
    <property type="entry name" value="ATPase_P-type_domA"/>
</dbReference>
<dbReference type="Pfam" id="PF00702">
    <property type="entry name" value="Hydrolase"/>
    <property type="match status" value="1"/>
</dbReference>
<dbReference type="PRINTS" id="PR01836">
    <property type="entry name" value="MGATPASE"/>
</dbReference>
<name>A0A7X9UCN5_9ACTN</name>
<dbReference type="PANTHER" id="PTHR42861">
    <property type="entry name" value="CALCIUM-TRANSPORTING ATPASE"/>
    <property type="match status" value="1"/>
</dbReference>
<feature type="transmembrane region" description="Helical" evidence="12">
    <location>
        <begin position="213"/>
        <end position="236"/>
    </location>
</feature>
<keyword evidence="9 12" id="KW-1133">Transmembrane helix</keyword>
<dbReference type="AlphaFoldDB" id="A0A7X9UCN5"/>
<comment type="subcellular location">
    <subcellularLocation>
        <location evidence="1">Cell membrane</location>
        <topology evidence="1">Multi-pass membrane protein</topology>
    </subcellularLocation>
</comment>
<dbReference type="GO" id="GO:0016887">
    <property type="term" value="F:ATP hydrolysis activity"/>
    <property type="evidence" value="ECO:0007669"/>
    <property type="project" value="InterPro"/>
</dbReference>
<dbReference type="RefSeq" id="WP_169277584.1">
    <property type="nucleotide sequence ID" value="NZ_JABBCP010000004.1"/>
</dbReference>
<evidence type="ECO:0000256" key="8">
    <source>
        <dbReference type="ARBA" id="ARBA00022967"/>
    </source>
</evidence>
<dbReference type="Gene3D" id="1.20.1110.10">
    <property type="entry name" value="Calcium-transporting ATPase, transmembrane domain"/>
    <property type="match status" value="1"/>
</dbReference>
<dbReference type="EMBL" id="JABBCP010000004">
    <property type="protein sequence ID" value="NMF55948.1"/>
    <property type="molecule type" value="Genomic_DNA"/>
</dbReference>
<reference evidence="15 16" key="1">
    <citation type="submission" date="2020-04" db="EMBL/GenBank/DDBJ databases">
        <title>Collinsella sp. KGMB02528 nov., an anaerobic actinobacterium isolated from human feces.</title>
        <authorList>
            <person name="Han K.-I."/>
            <person name="Eom M.K."/>
            <person name="Kim J.-S."/>
            <person name="Lee K.C."/>
            <person name="Suh M.K."/>
            <person name="Park S.-H."/>
            <person name="Lee J.H."/>
            <person name="Kang S.W."/>
            <person name="Park J.-E."/>
            <person name="Oh B.S."/>
            <person name="Yu S.Y."/>
            <person name="Choi S.-H."/>
            <person name="Lee D.H."/>
            <person name="Yoon H."/>
            <person name="Kim B.-Y."/>
            <person name="Lee J.H."/>
            <person name="Lee J.-S."/>
        </authorList>
    </citation>
    <scope>NUCLEOTIDE SEQUENCE [LARGE SCALE GENOMIC DNA]</scope>
    <source>
        <strain evidence="15 16">KGMB02528</strain>
    </source>
</reference>
<dbReference type="SFLD" id="SFLDF00027">
    <property type="entry name" value="p-type_atpase"/>
    <property type="match status" value="1"/>
</dbReference>
<keyword evidence="8" id="KW-1278">Translocase</keyword>
<keyword evidence="10 12" id="KW-0472">Membrane</keyword>
<dbReference type="InterPro" id="IPR023298">
    <property type="entry name" value="ATPase_P-typ_TM_dom_sf"/>
</dbReference>
<dbReference type="InterPro" id="IPR023214">
    <property type="entry name" value="HAD_sf"/>
</dbReference>
<proteinExistence type="predicted"/>
<keyword evidence="6" id="KW-0067">ATP-binding</keyword>
<dbReference type="NCBIfam" id="TIGR01494">
    <property type="entry name" value="ATPase_P-type"/>
    <property type="match status" value="2"/>
</dbReference>
<dbReference type="SUPFAM" id="SSF56784">
    <property type="entry name" value="HAD-like"/>
    <property type="match status" value="1"/>
</dbReference>
<evidence type="ECO:0000256" key="6">
    <source>
        <dbReference type="ARBA" id="ARBA00022840"/>
    </source>
</evidence>
<feature type="transmembrane region" description="Helical" evidence="12">
    <location>
        <begin position="183"/>
        <end position="201"/>
    </location>
</feature>
<dbReference type="Gene3D" id="3.40.1110.10">
    <property type="entry name" value="Calcium-transporting ATPase, cytoplasmic domain N"/>
    <property type="match status" value="1"/>
</dbReference>
<evidence type="ECO:0000256" key="2">
    <source>
        <dbReference type="ARBA" id="ARBA00022475"/>
    </source>
</evidence>
<evidence type="ECO:0000259" key="14">
    <source>
        <dbReference type="Pfam" id="PF00689"/>
    </source>
</evidence>
<comment type="caution">
    <text evidence="15">The sequence shown here is derived from an EMBL/GenBank/DDBJ whole genome shotgun (WGS) entry which is preliminary data.</text>
</comment>
<dbReference type="SUPFAM" id="SSF81660">
    <property type="entry name" value="Metal cation-transporting ATPase, ATP-binding domain N"/>
    <property type="match status" value="1"/>
</dbReference>